<dbReference type="HOGENOM" id="CLU_251731_0_0_1"/>
<accession>G7E4K2</accession>
<feature type="compositionally biased region" description="Polar residues" evidence="1">
    <location>
        <begin position="277"/>
        <end position="286"/>
    </location>
</feature>
<evidence type="ECO:0000256" key="1">
    <source>
        <dbReference type="SAM" id="MobiDB-lite"/>
    </source>
</evidence>
<dbReference type="RefSeq" id="XP_014570514.1">
    <property type="nucleotide sequence ID" value="XM_014715028.1"/>
</dbReference>
<evidence type="ECO:0000256" key="2">
    <source>
        <dbReference type="SAM" id="SignalP"/>
    </source>
</evidence>
<dbReference type="Proteomes" id="UP000009131">
    <property type="component" value="Unassembled WGS sequence"/>
</dbReference>
<dbReference type="PANTHER" id="PTHR12121">
    <property type="entry name" value="CARBON CATABOLITE REPRESSOR PROTEIN 4"/>
    <property type="match status" value="1"/>
</dbReference>
<dbReference type="SUPFAM" id="SSF56219">
    <property type="entry name" value="DNase I-like"/>
    <property type="match status" value="1"/>
</dbReference>
<dbReference type="InterPro" id="IPR036691">
    <property type="entry name" value="Endo/exonu/phosph_ase_sf"/>
</dbReference>
<dbReference type="InterPro" id="IPR050410">
    <property type="entry name" value="CCR4/nocturin_mRNA_transcr"/>
</dbReference>
<reference evidence="3 4" key="2">
    <citation type="journal article" date="2012" name="Open Biol.">
        <title>Characteristics of nucleosomes and linker DNA regions on the genome of the basidiomycete Mixia osmundae revealed by mono- and dinucleosome mapping.</title>
        <authorList>
            <person name="Nishida H."/>
            <person name="Kondo S."/>
            <person name="Matsumoto T."/>
            <person name="Suzuki Y."/>
            <person name="Yoshikawa H."/>
            <person name="Taylor T.D."/>
            <person name="Sugiyama J."/>
        </authorList>
    </citation>
    <scope>NUCLEOTIDE SEQUENCE [LARGE SCALE GENOMIC DNA]</scope>
    <source>
        <strain evidence="4">CBS 9802 / IAM 14324 / JCM 22182 / KY 12970</strain>
    </source>
</reference>
<comment type="caution">
    <text evidence="3">The sequence shown here is derived from an EMBL/GenBank/DDBJ whole genome shotgun (WGS) entry which is preliminary data.</text>
</comment>
<dbReference type="EMBL" id="BABT02000139">
    <property type="protein sequence ID" value="GAA97762.1"/>
    <property type="molecule type" value="Genomic_DNA"/>
</dbReference>
<dbReference type="STRING" id="764103.G7E4K2"/>
<proteinExistence type="predicted"/>
<sequence>MRASVLVIAAASVILASAHSPVPARQMTMPNPFIRQTLDDLKLATFNIRYDPRTVSSVSPAAIKRTLLTAQLSVAEDAAEKARRAGKERPWSERLPKILEQVHWEQPDIIGFQETLHPQYVNLVAGLSAEHQGGYDSVGVGRDDGEQAGESVPIFWRRDKLELIDVQHHWLSPTPEKPGSKGWDAGQPRMMTLARLRPVSLIDDAIAGVLPALTTTEPLAADVSQQRQKHADPDLGEDLLQDHLQQFFPPRTNPTASPRDIYHDPELGPDLPGTRGADSQNLSSPDTADPDLGADILSGTRITTPNRNSSGDQQIWVVNTHYDDRGAQAREQSSHLILRIINDLLNTPQCSRCARWAEQCPSAHRQAGLPARYSTLAREQKPLVLLLGDLNSEAHEAGYRVLTGDRYKQRALTAIRELSDDNARAKAQRLLNEKLDTVPSLSFLDTSVALDSKGVRYGETSTFTDFGSSTSGYQVIDYVLMLDNAAQWSVTKHAVLSNMVERGPKSSDHQMSHPSERLEPSQAVGDTAAVSPRRARAKLARDAIGRLMTCDQNLQLIECPRYGTACGGALLLAISYSPEPPESPRAKLSYAQQRLYGRSRLDVQAALHAFLRSSGKGAVNNLTDGVSGTLHRHGVIHVRHQSSLASLLRLPFTSRHHSSWLKQIDEGVQTQDWDGLLDSLQGLLRLLLQDRPWKYGIQTGTTTSRHIEIQASAHRSVKWDGLTALLSFVAARLDRDVICPRRQEMLAAIVKLHALRALWTCVFETAEHHDLLRIKLYGLHSSNSVISVLRAQHASFEREFLAATGNERRQQHLKRLRLDTWLLALQKPSRERYQADTTTQDAIAAMAGPDLLPIACYEILLTQLSARPFPTSRASTSSDERGREIQAAEQFDALLTQVERHGFPLTLDIVAAKLRSSFRKAELTAAPVKQSAYTSWRNELLSHLGTSVDDACRRSRAFLSAHLEAVYTFEGYRAALDEARRLHNIGGILLDKTQVADLICWAPAEHFTSAESATEFCDTLLDDSIVGKIRDADFHWLHLCILERLTIRYGEDAYSATEMRARAILAEPLTYYDTIIRRGTYTPHRAVAMFLISYVQRALARHSPIDAKRIILGLYTAHKQPDECIVPLQPRDYMVIQRFAGDIRDAALSRELLRDMAAYDVPMTAEFSAAHLEGLMKNAADHMEAFSLYRAVHKALPRGERWSANVHARLFVAFLRSSPNGVRKLPDQMLVDAFVDDMITLYGHLPSAAAASLTIYYSDLAESGQGKLALQKLKLLHARIRIDVELSKDLPTLYVPLLQAYGRCGALSEAEEIWQAHRALPRHSASKANFMLSHYLDAISHHVSDNQDMLPWAQAKIYDVWLQSPLPPSEHNWQTLLEAMGRLGLFEEIEGVIFDQLGRGKAPPVSKKMITVYLRQMNNARFPHRDRIKARLDEEFPPWRQLE</sequence>
<dbReference type="OrthoDB" id="276515at2759"/>
<dbReference type="eggNOG" id="ENOG502S5BH">
    <property type="taxonomic scope" value="Eukaryota"/>
</dbReference>
<evidence type="ECO:0008006" key="5">
    <source>
        <dbReference type="Google" id="ProtNLM"/>
    </source>
</evidence>
<gene>
    <name evidence="3" type="primary">Mo04441</name>
    <name evidence="3" type="ORF">E5Q_04441</name>
</gene>
<reference evidence="3 4" key="1">
    <citation type="journal article" date="2011" name="J. Gen. Appl. Microbiol.">
        <title>Draft genome sequencing of the enigmatic basidiomycete Mixia osmundae.</title>
        <authorList>
            <person name="Nishida H."/>
            <person name="Nagatsuka Y."/>
            <person name="Sugiyama J."/>
        </authorList>
    </citation>
    <scope>NUCLEOTIDE SEQUENCE [LARGE SCALE GENOMIC DNA]</scope>
    <source>
        <strain evidence="4">CBS 9802 / IAM 14324 / JCM 22182 / KY 12970</strain>
    </source>
</reference>
<evidence type="ECO:0000313" key="4">
    <source>
        <dbReference type="Proteomes" id="UP000009131"/>
    </source>
</evidence>
<name>G7E4K2_MIXOS</name>
<feature type="chain" id="PRO_5009955795" description="Endonuclease/exonuclease/phosphatase domain-containing protein" evidence="2">
    <location>
        <begin position="19"/>
        <end position="1443"/>
    </location>
</feature>
<evidence type="ECO:0000313" key="3">
    <source>
        <dbReference type="EMBL" id="GAA97762.1"/>
    </source>
</evidence>
<feature type="compositionally biased region" description="Basic and acidic residues" evidence="1">
    <location>
        <begin position="502"/>
        <end position="519"/>
    </location>
</feature>
<dbReference type="InParanoid" id="G7E4K2"/>
<feature type="compositionally biased region" description="Polar residues" evidence="1">
    <location>
        <begin position="300"/>
        <end position="310"/>
    </location>
</feature>
<feature type="region of interest" description="Disordered" evidence="1">
    <location>
        <begin position="247"/>
        <end position="310"/>
    </location>
</feature>
<dbReference type="GO" id="GO:0000175">
    <property type="term" value="F:3'-5'-RNA exonuclease activity"/>
    <property type="evidence" value="ECO:0007669"/>
    <property type="project" value="TreeGrafter"/>
</dbReference>
<organism evidence="3 4">
    <name type="scientific">Mixia osmundae (strain CBS 9802 / IAM 14324 / JCM 22182 / KY 12970)</name>
    <dbReference type="NCBI Taxonomy" id="764103"/>
    <lineage>
        <taxon>Eukaryota</taxon>
        <taxon>Fungi</taxon>
        <taxon>Dikarya</taxon>
        <taxon>Basidiomycota</taxon>
        <taxon>Pucciniomycotina</taxon>
        <taxon>Mixiomycetes</taxon>
        <taxon>Mixiales</taxon>
        <taxon>Mixiaceae</taxon>
        <taxon>Mixia</taxon>
    </lineage>
</organism>
<dbReference type="Gene3D" id="3.60.10.10">
    <property type="entry name" value="Endonuclease/exonuclease/phosphatase"/>
    <property type="match status" value="2"/>
</dbReference>
<protein>
    <recommendedName>
        <fullName evidence="5">Endonuclease/exonuclease/phosphatase domain-containing protein</fullName>
    </recommendedName>
</protein>
<feature type="signal peptide" evidence="2">
    <location>
        <begin position="1"/>
        <end position="18"/>
    </location>
</feature>
<dbReference type="PANTHER" id="PTHR12121:SF36">
    <property type="entry name" value="ENDONUCLEASE_EXONUCLEASE_PHOSPHATASE DOMAIN-CONTAINING PROTEIN"/>
    <property type="match status" value="1"/>
</dbReference>
<feature type="region of interest" description="Disordered" evidence="1">
    <location>
        <begin position="502"/>
        <end position="531"/>
    </location>
</feature>
<keyword evidence="4" id="KW-1185">Reference proteome</keyword>
<keyword evidence="2" id="KW-0732">Signal</keyword>